<reference evidence="1 2" key="1">
    <citation type="journal article" date="2011" name="Genome Biol.">
        <title>Genome sequence of the insect pathogenic fungus Cordyceps militaris, a valued traditional Chinese medicine.</title>
        <authorList>
            <person name="Zheng P."/>
            <person name="Xia Y."/>
            <person name="Xiao G."/>
            <person name="Xiong C."/>
            <person name="Hu X."/>
            <person name="Zhang S."/>
            <person name="Zheng H."/>
            <person name="Huang Y."/>
            <person name="Zhou Y."/>
            <person name="Wang S."/>
            <person name="Zhao G.P."/>
            <person name="Liu X."/>
            <person name="St Leger R.J."/>
            <person name="Wang C."/>
        </authorList>
    </citation>
    <scope>NUCLEOTIDE SEQUENCE [LARGE SCALE GENOMIC DNA]</scope>
    <source>
        <strain evidence="1 2">CM01</strain>
    </source>
</reference>
<dbReference type="eggNOG" id="ENOG502RZJU">
    <property type="taxonomic scope" value="Eukaryota"/>
</dbReference>
<dbReference type="VEuPathDB" id="FungiDB:CCM_02091"/>
<dbReference type="AlphaFoldDB" id="G3JCL0"/>
<evidence type="ECO:0000313" key="2">
    <source>
        <dbReference type="Proteomes" id="UP000001610"/>
    </source>
</evidence>
<name>G3JCL0_CORMM</name>
<dbReference type="GeneID" id="18164120"/>
<dbReference type="KEGG" id="cmt:CCM_02091"/>
<dbReference type="EMBL" id="JH126400">
    <property type="protein sequence ID" value="EGX93822.1"/>
    <property type="molecule type" value="Genomic_DNA"/>
</dbReference>
<proteinExistence type="predicted"/>
<sequence>MPRPPKMHASRHLVEDLPILEGKRWTSYSFHYPSCRQGRLSCKPLGFTCNIRAELRFELAQPAGSVTLRGNVGGQCWPGSKRYLDKFVRAGKPVAGPLPGLAQLKTSPPLNSSYINITASTPPHQHHRIIMPFSNKERLYVALYARGGNPTMPGGEDNTNDTFLDRYHWALVLGPKMERYNSRGTRFHAHEKMHFADGEARSVWEFEERDMSMAPTAMILVRILIAKVKDRNGLLAVLRSIPIRESQPGWNCVYWVQEAIQALYRHQESGYGIFERSAYQLDWDAVLATALWYVKEKQLSHRFDGQAASGTFDQSKVATWDMLQKRERIP</sequence>
<dbReference type="RefSeq" id="XP_006667308.1">
    <property type="nucleotide sequence ID" value="XM_006667245.1"/>
</dbReference>
<dbReference type="HOGENOM" id="CLU_842028_0_0_1"/>
<accession>G3JCL0</accession>
<organism evidence="1 2">
    <name type="scientific">Cordyceps militaris (strain CM01)</name>
    <name type="common">Caterpillar fungus</name>
    <dbReference type="NCBI Taxonomy" id="983644"/>
    <lineage>
        <taxon>Eukaryota</taxon>
        <taxon>Fungi</taxon>
        <taxon>Dikarya</taxon>
        <taxon>Ascomycota</taxon>
        <taxon>Pezizomycotina</taxon>
        <taxon>Sordariomycetes</taxon>
        <taxon>Hypocreomycetidae</taxon>
        <taxon>Hypocreales</taxon>
        <taxon>Cordycipitaceae</taxon>
        <taxon>Cordyceps</taxon>
    </lineage>
</organism>
<keyword evidence="2" id="KW-1185">Reference proteome</keyword>
<dbReference type="OrthoDB" id="2679825at2759"/>
<evidence type="ECO:0000313" key="1">
    <source>
        <dbReference type="EMBL" id="EGX93822.1"/>
    </source>
</evidence>
<dbReference type="Pfam" id="PF21858">
    <property type="entry name" value="DUF6914"/>
    <property type="match status" value="1"/>
</dbReference>
<protein>
    <submittedName>
        <fullName evidence="1">Uncharacterized protein</fullName>
    </submittedName>
</protein>
<gene>
    <name evidence="1" type="ORF">CCM_02091</name>
</gene>
<dbReference type="InterPro" id="IPR054208">
    <property type="entry name" value="DUF6914"/>
</dbReference>
<dbReference type="InParanoid" id="G3JCL0"/>
<dbReference type="Proteomes" id="UP000001610">
    <property type="component" value="Unassembled WGS sequence"/>
</dbReference>